<accession>A0A5Q0BIB0</accession>
<dbReference type="PANTHER" id="PTHR30069:SF29">
    <property type="entry name" value="HEMOGLOBIN AND HEMOGLOBIN-HAPTOGLOBIN-BINDING PROTEIN 1-RELATED"/>
    <property type="match status" value="1"/>
</dbReference>
<dbReference type="KEGG" id="mmob:F6R98_03995"/>
<evidence type="ECO:0000256" key="13">
    <source>
        <dbReference type="SAM" id="MobiDB-lite"/>
    </source>
</evidence>
<dbReference type="EMBL" id="CP044205">
    <property type="protein sequence ID" value="QFY41897.1"/>
    <property type="molecule type" value="Genomic_DNA"/>
</dbReference>
<dbReference type="Proteomes" id="UP000325755">
    <property type="component" value="Chromosome"/>
</dbReference>
<comment type="similarity">
    <text evidence="2">Belongs to the TonB-dependent receptor family. Hemoglobin/haptoglobin binding protein subfamily.</text>
</comment>
<dbReference type="OrthoDB" id="9815954at2"/>
<dbReference type="PROSITE" id="PS52016">
    <property type="entry name" value="TONB_DEPENDENT_REC_3"/>
    <property type="match status" value="1"/>
</dbReference>
<evidence type="ECO:0000256" key="9">
    <source>
        <dbReference type="ARBA" id="ARBA00023170"/>
    </source>
</evidence>
<keyword evidence="9 16" id="KW-0675">Receptor</keyword>
<protein>
    <submittedName>
        <fullName evidence="16">TonB-dependent receptor</fullName>
    </submittedName>
</protein>
<evidence type="ECO:0000259" key="15">
    <source>
        <dbReference type="Pfam" id="PF07715"/>
    </source>
</evidence>
<evidence type="ECO:0000313" key="16">
    <source>
        <dbReference type="EMBL" id="QFY41897.1"/>
    </source>
</evidence>
<dbReference type="InterPro" id="IPR000531">
    <property type="entry name" value="Beta-barrel_TonB"/>
</dbReference>
<dbReference type="GO" id="GO:0015344">
    <property type="term" value="F:siderophore uptake transmembrane transporter activity"/>
    <property type="evidence" value="ECO:0007669"/>
    <property type="project" value="TreeGrafter"/>
</dbReference>
<name>A0A5Q0BIB0_9GAMM</name>
<dbReference type="PANTHER" id="PTHR30069">
    <property type="entry name" value="TONB-DEPENDENT OUTER MEMBRANE RECEPTOR"/>
    <property type="match status" value="1"/>
</dbReference>
<evidence type="ECO:0000256" key="10">
    <source>
        <dbReference type="ARBA" id="ARBA00023237"/>
    </source>
</evidence>
<gene>
    <name evidence="16" type="ORF">F6R98_03995</name>
</gene>
<keyword evidence="4 11" id="KW-1134">Transmembrane beta strand</keyword>
<dbReference type="InterPro" id="IPR039426">
    <property type="entry name" value="TonB-dep_rcpt-like"/>
</dbReference>
<organism evidence="16 17">
    <name type="scientific">Candidatus Methylospira mobilis</name>
    <dbReference type="NCBI Taxonomy" id="1808979"/>
    <lineage>
        <taxon>Bacteria</taxon>
        <taxon>Pseudomonadati</taxon>
        <taxon>Pseudomonadota</taxon>
        <taxon>Gammaproteobacteria</taxon>
        <taxon>Methylococcales</taxon>
        <taxon>Methylococcaceae</taxon>
        <taxon>Candidatus Methylospira</taxon>
    </lineage>
</organism>
<proteinExistence type="inferred from homology"/>
<reference evidence="16 17" key="1">
    <citation type="submission" date="2019-09" db="EMBL/GenBank/DDBJ databases">
        <title>Ecophysiology of the spiral-shaped methanotroph Methylospira mobilis as revealed by the complete genome sequence.</title>
        <authorList>
            <person name="Oshkin I.Y."/>
            <person name="Dedysh S.N."/>
            <person name="Miroshnikov K."/>
            <person name="Danilova O.V."/>
            <person name="Hakobyan A."/>
            <person name="Liesack W."/>
        </authorList>
    </citation>
    <scope>NUCLEOTIDE SEQUENCE [LARGE SCALE GENOMIC DNA]</scope>
    <source>
        <strain evidence="16 17">Shm1</strain>
    </source>
</reference>
<sequence length="835" mass="89737">MNIMIIKTVKRNILTVTILGLIGQPGIVAAVDAVTSTTSHPGGNAADPAAASTQQVSSELDSVEVPGLSIGRGAPVNKMDVNATVLTREQIDESPELYVDQLINKAMGIYIPPIPANQSDPTGGTTVVAMRGFSNANGEKVLVMVDGVPINDGFFRTIDWNLVPRDTIERIEIVRGGGAASLWGNLAEGGVINIITREPEKGEKRIGFRYGSFDTKVGNAVATLYHDESLKVGANFNTTYSNGYNMTPAYAPYGIQLRNQFSVPAGSQTNNLLLSTYFTPAEGSKYYIKLNGHEILNNGVTTANSGNQWYKFDYRGGGQTKYSDTGSVNLSTFWNYSGMNKQNGGYVSNTFNSFATSTVSSSFNNLTAQQALSQVESMPYQTGGGSAFVEESLDFGEFGRIVDIKGGLDVRGTTIQDNNTLYGFANGATNTKNASGLATGVATYATGYYNTGFVHTGARNMFEGLFLQGNYKPLDALDLTLGLREDFWQAYNGNTTKAFYNPNGSSAGVTTQALPSTYFTQFNPRFGAKWSFDSGFDLRAVIYRNYAAPGMNNLYRSYFSPSSASMSNANLVPESNFGQEVGFDFVNDTLRVGFTLFHNQLQNFITSVTMCQNGSNGKAANGYQQCGVGSNAWSVYGIPATSGSYSVGQNQNIGTAVMMGGEFEINWKAHERIDLNFGITRLVSYMSGYNQLFGALNASIVNAGGLSPLALHTQLPNTQPLTITAGGKVDFVDWVPGLTFNWVLKSWPTFYNSTQQLNGCQTINGTLICGQQQLSAATTGDVMLNYQATKEIGVNVSIQNIGNKYYLASAPGTSSSSSPSMGMPFNVMGGLNVNW</sequence>
<dbReference type="GO" id="GO:0009279">
    <property type="term" value="C:cell outer membrane"/>
    <property type="evidence" value="ECO:0007669"/>
    <property type="project" value="UniProtKB-SubCell"/>
</dbReference>
<dbReference type="Gene3D" id="2.170.130.10">
    <property type="entry name" value="TonB-dependent receptor, plug domain"/>
    <property type="match status" value="1"/>
</dbReference>
<comment type="subcellular location">
    <subcellularLocation>
        <location evidence="1 11">Cell outer membrane</location>
        <topology evidence="1 11">Multi-pass membrane protein</topology>
    </subcellularLocation>
</comment>
<evidence type="ECO:0000256" key="8">
    <source>
        <dbReference type="ARBA" id="ARBA00023136"/>
    </source>
</evidence>
<evidence type="ECO:0000256" key="4">
    <source>
        <dbReference type="ARBA" id="ARBA00022452"/>
    </source>
</evidence>
<evidence type="ECO:0000256" key="1">
    <source>
        <dbReference type="ARBA" id="ARBA00004571"/>
    </source>
</evidence>
<feature type="region of interest" description="Disordered" evidence="13">
    <location>
        <begin position="37"/>
        <end position="57"/>
    </location>
</feature>
<dbReference type="SUPFAM" id="SSF56935">
    <property type="entry name" value="Porins"/>
    <property type="match status" value="1"/>
</dbReference>
<keyword evidence="10 11" id="KW-0998">Cell outer membrane</keyword>
<feature type="domain" description="TonB-dependent receptor plug" evidence="15">
    <location>
        <begin position="78"/>
        <end position="191"/>
    </location>
</feature>
<keyword evidence="3 11" id="KW-0813">Transport</keyword>
<dbReference type="InterPro" id="IPR012910">
    <property type="entry name" value="Plug_dom"/>
</dbReference>
<evidence type="ECO:0000256" key="2">
    <source>
        <dbReference type="ARBA" id="ARBA00008143"/>
    </source>
</evidence>
<evidence type="ECO:0000256" key="12">
    <source>
        <dbReference type="RuleBase" id="RU003357"/>
    </source>
</evidence>
<evidence type="ECO:0000256" key="11">
    <source>
        <dbReference type="PROSITE-ProRule" id="PRU01360"/>
    </source>
</evidence>
<evidence type="ECO:0000256" key="6">
    <source>
        <dbReference type="ARBA" id="ARBA00022729"/>
    </source>
</evidence>
<evidence type="ECO:0000256" key="3">
    <source>
        <dbReference type="ARBA" id="ARBA00022448"/>
    </source>
</evidence>
<dbReference type="Pfam" id="PF00593">
    <property type="entry name" value="TonB_dep_Rec_b-barrel"/>
    <property type="match status" value="1"/>
</dbReference>
<keyword evidence="17" id="KW-1185">Reference proteome</keyword>
<dbReference type="InParanoid" id="A0A5Q0BIB0"/>
<dbReference type="Gene3D" id="2.40.170.20">
    <property type="entry name" value="TonB-dependent receptor, beta-barrel domain"/>
    <property type="match status" value="1"/>
</dbReference>
<dbReference type="InterPro" id="IPR036942">
    <property type="entry name" value="Beta-barrel_TonB_sf"/>
</dbReference>
<evidence type="ECO:0000259" key="14">
    <source>
        <dbReference type="Pfam" id="PF00593"/>
    </source>
</evidence>
<evidence type="ECO:0000256" key="5">
    <source>
        <dbReference type="ARBA" id="ARBA00022692"/>
    </source>
</evidence>
<dbReference type="GO" id="GO:0044718">
    <property type="term" value="P:siderophore transmembrane transport"/>
    <property type="evidence" value="ECO:0007669"/>
    <property type="project" value="TreeGrafter"/>
</dbReference>
<keyword evidence="5 11" id="KW-0812">Transmembrane</keyword>
<keyword evidence="8 11" id="KW-0472">Membrane</keyword>
<evidence type="ECO:0000313" key="17">
    <source>
        <dbReference type="Proteomes" id="UP000325755"/>
    </source>
</evidence>
<dbReference type="Pfam" id="PF07715">
    <property type="entry name" value="Plug"/>
    <property type="match status" value="1"/>
</dbReference>
<feature type="domain" description="TonB-dependent receptor-like beta-barrel" evidence="14">
    <location>
        <begin position="304"/>
        <end position="801"/>
    </location>
</feature>
<keyword evidence="6" id="KW-0732">Signal</keyword>
<keyword evidence="7 12" id="KW-0798">TonB box</keyword>
<dbReference type="InterPro" id="IPR037066">
    <property type="entry name" value="Plug_dom_sf"/>
</dbReference>
<evidence type="ECO:0000256" key="7">
    <source>
        <dbReference type="ARBA" id="ARBA00023077"/>
    </source>
</evidence>
<dbReference type="AlphaFoldDB" id="A0A5Q0BIB0"/>